<feature type="region of interest" description="Disordered" evidence="1">
    <location>
        <begin position="131"/>
        <end position="150"/>
    </location>
</feature>
<feature type="non-terminal residue" evidence="2">
    <location>
        <position position="218"/>
    </location>
</feature>
<evidence type="ECO:0000313" key="3">
    <source>
        <dbReference type="Proteomes" id="UP001189429"/>
    </source>
</evidence>
<gene>
    <name evidence="2" type="ORF">PCOR1329_LOCUS60264</name>
</gene>
<dbReference type="EMBL" id="CAUYUJ010017539">
    <property type="protein sequence ID" value="CAK0875648.1"/>
    <property type="molecule type" value="Genomic_DNA"/>
</dbReference>
<feature type="region of interest" description="Disordered" evidence="1">
    <location>
        <begin position="159"/>
        <end position="182"/>
    </location>
</feature>
<evidence type="ECO:0000313" key="2">
    <source>
        <dbReference type="EMBL" id="CAK0875648.1"/>
    </source>
</evidence>
<reference evidence="2" key="1">
    <citation type="submission" date="2023-10" db="EMBL/GenBank/DDBJ databases">
        <authorList>
            <person name="Chen Y."/>
            <person name="Shah S."/>
            <person name="Dougan E. K."/>
            <person name="Thang M."/>
            <person name="Chan C."/>
        </authorList>
    </citation>
    <scope>NUCLEOTIDE SEQUENCE [LARGE SCALE GENOMIC DNA]</scope>
</reference>
<protein>
    <submittedName>
        <fullName evidence="2">Uncharacterized protein</fullName>
    </submittedName>
</protein>
<organism evidence="2 3">
    <name type="scientific">Prorocentrum cordatum</name>
    <dbReference type="NCBI Taxonomy" id="2364126"/>
    <lineage>
        <taxon>Eukaryota</taxon>
        <taxon>Sar</taxon>
        <taxon>Alveolata</taxon>
        <taxon>Dinophyceae</taxon>
        <taxon>Prorocentrales</taxon>
        <taxon>Prorocentraceae</taxon>
        <taxon>Prorocentrum</taxon>
    </lineage>
</organism>
<keyword evidence="3" id="KW-1185">Reference proteome</keyword>
<proteinExistence type="predicted"/>
<comment type="caution">
    <text evidence="2">The sequence shown here is derived from an EMBL/GenBank/DDBJ whole genome shotgun (WGS) entry which is preliminary data.</text>
</comment>
<dbReference type="Proteomes" id="UP001189429">
    <property type="component" value="Unassembled WGS sequence"/>
</dbReference>
<name>A0ABN9VSY1_9DINO</name>
<accession>A0ABN9VSY1</accession>
<evidence type="ECO:0000256" key="1">
    <source>
        <dbReference type="SAM" id="MobiDB-lite"/>
    </source>
</evidence>
<sequence length="218" mass="24765">MDTFLIRDPTPRILSQAEGFDALFSRHADGDCVNIGVFYLRSTPETAVWLSQFLAWYHDHPFEIDQRGLQVFLRLPSERVQIAYPPADLVGIRAGVLDDVNEFVIGVSGWHGAHERLLILHWCEKPIWSRRRRRSGPRTTPPTPQRRTAWRWRRRCSRPRRLGGGAGAPAVAKRSGSPVGPPRNALSTACGLHEMPSEHFWLRRSCFDTSASCSKKMV</sequence>